<keyword evidence="13" id="KW-1185">Reference proteome</keyword>
<evidence type="ECO:0000256" key="6">
    <source>
        <dbReference type="ARBA" id="ARBA00023136"/>
    </source>
</evidence>
<feature type="transmembrane region" description="Helical" evidence="8">
    <location>
        <begin position="261"/>
        <end position="286"/>
    </location>
</feature>
<feature type="domain" description="Concentrative nucleoside transporter N-terminal" evidence="9">
    <location>
        <begin position="187"/>
        <end position="259"/>
    </location>
</feature>
<dbReference type="STRING" id="341454.A0A4S2ML86"/>
<proteinExistence type="inferred from homology"/>
<evidence type="ECO:0000256" key="7">
    <source>
        <dbReference type="SAM" id="MobiDB-lite"/>
    </source>
</evidence>
<dbReference type="InterPro" id="IPR008276">
    <property type="entry name" value="C_nuclsd_transpt"/>
</dbReference>
<evidence type="ECO:0000259" key="11">
    <source>
        <dbReference type="Pfam" id="PF07670"/>
    </source>
</evidence>
<dbReference type="InParanoid" id="A0A4S2ML86"/>
<feature type="transmembrane region" description="Helical" evidence="8">
    <location>
        <begin position="530"/>
        <end position="554"/>
    </location>
</feature>
<dbReference type="Pfam" id="PF07670">
    <property type="entry name" value="Gate"/>
    <property type="match status" value="1"/>
</dbReference>
<feature type="compositionally biased region" description="Polar residues" evidence="7">
    <location>
        <begin position="48"/>
        <end position="62"/>
    </location>
</feature>
<feature type="transmembrane region" description="Helical" evidence="8">
    <location>
        <begin position="566"/>
        <end position="588"/>
    </location>
</feature>
<feature type="compositionally biased region" description="Basic and acidic residues" evidence="7">
    <location>
        <begin position="17"/>
        <end position="40"/>
    </location>
</feature>
<dbReference type="EMBL" id="ML220150">
    <property type="protein sequence ID" value="TGZ77635.1"/>
    <property type="molecule type" value="Genomic_DNA"/>
</dbReference>
<feature type="transmembrane region" description="Helical" evidence="8">
    <location>
        <begin position="182"/>
        <end position="199"/>
    </location>
</feature>
<feature type="region of interest" description="Disordered" evidence="7">
    <location>
        <begin position="1"/>
        <end position="62"/>
    </location>
</feature>
<dbReference type="Pfam" id="PF07662">
    <property type="entry name" value="Nucleos_tra2_C"/>
    <property type="match status" value="1"/>
</dbReference>
<organism evidence="12 13">
    <name type="scientific">Ascodesmis nigricans</name>
    <dbReference type="NCBI Taxonomy" id="341454"/>
    <lineage>
        <taxon>Eukaryota</taxon>
        <taxon>Fungi</taxon>
        <taxon>Dikarya</taxon>
        <taxon>Ascomycota</taxon>
        <taxon>Pezizomycotina</taxon>
        <taxon>Pezizomycetes</taxon>
        <taxon>Pezizales</taxon>
        <taxon>Ascodesmidaceae</taxon>
        <taxon>Ascodesmis</taxon>
    </lineage>
</organism>
<keyword evidence="6 8" id="KW-0472">Membrane</keyword>
<evidence type="ECO:0000256" key="1">
    <source>
        <dbReference type="ARBA" id="ARBA00004651"/>
    </source>
</evidence>
<comment type="similarity">
    <text evidence="2">Belongs to the concentrative nucleoside transporter (CNT) (TC 2.A.41) family.</text>
</comment>
<evidence type="ECO:0000313" key="12">
    <source>
        <dbReference type="EMBL" id="TGZ77635.1"/>
    </source>
</evidence>
<protein>
    <submittedName>
        <fullName evidence="12">Uncharacterized protein</fullName>
    </submittedName>
</protein>
<dbReference type="InterPro" id="IPR011642">
    <property type="entry name" value="Gate_dom"/>
</dbReference>
<feature type="transmembrane region" description="Helical" evidence="8">
    <location>
        <begin position="298"/>
        <end position="323"/>
    </location>
</feature>
<evidence type="ECO:0000256" key="3">
    <source>
        <dbReference type="ARBA" id="ARBA00022475"/>
    </source>
</evidence>
<dbReference type="PANTHER" id="PTHR10590:SF4">
    <property type="entry name" value="SOLUTE CARRIER FAMILY 28 MEMBER 3"/>
    <property type="match status" value="1"/>
</dbReference>
<evidence type="ECO:0000259" key="10">
    <source>
        <dbReference type="Pfam" id="PF07662"/>
    </source>
</evidence>
<feature type="transmembrane region" description="Helical" evidence="8">
    <location>
        <begin position="343"/>
        <end position="365"/>
    </location>
</feature>
<keyword evidence="5 8" id="KW-1133">Transmembrane helix</keyword>
<keyword evidence="4 8" id="KW-0812">Transmembrane</keyword>
<evidence type="ECO:0000256" key="4">
    <source>
        <dbReference type="ARBA" id="ARBA00022692"/>
    </source>
</evidence>
<dbReference type="OrthoDB" id="6075923at2759"/>
<evidence type="ECO:0000256" key="8">
    <source>
        <dbReference type="SAM" id="Phobius"/>
    </source>
</evidence>
<feature type="transmembrane region" description="Helical" evidence="8">
    <location>
        <begin position="77"/>
        <end position="96"/>
    </location>
</feature>
<evidence type="ECO:0000256" key="5">
    <source>
        <dbReference type="ARBA" id="ARBA00022989"/>
    </source>
</evidence>
<feature type="transmembrane region" description="Helical" evidence="8">
    <location>
        <begin position="108"/>
        <end position="130"/>
    </location>
</feature>
<accession>A0A4S2ML86</accession>
<evidence type="ECO:0000256" key="2">
    <source>
        <dbReference type="ARBA" id="ARBA00009033"/>
    </source>
</evidence>
<dbReference type="AlphaFoldDB" id="A0A4S2ML86"/>
<evidence type="ECO:0000313" key="13">
    <source>
        <dbReference type="Proteomes" id="UP000298138"/>
    </source>
</evidence>
<feature type="domain" description="Concentrative nucleoside transporter C-terminal" evidence="10">
    <location>
        <begin position="372"/>
        <end position="585"/>
    </location>
</feature>
<dbReference type="InterPro" id="IPR002668">
    <property type="entry name" value="CNT_N_dom"/>
</dbReference>
<sequence>MASVPTDHIAAGSRPASIRDEKHPRSIHDGEKPSYAEAVEKNGGIEAQRSTSSSSERPAQQESGKFKELYHRYGGKHIVRAFIGALFTGWWIASLALHRNDKNWVVPFLLWLAIMLRLATFYFKASIVLLPAQLIWNRGVIPARNTIPSKFRTPLAAFGTVAVFLVGSFASAETAENKRDSRAISLFGLVVFVFVLWATSRNRKAIQWHTVLTGMLMQFIIALFVLRTGVGYDIFEFISMLARELLGFAKKGVSFLAGDKIAAMTIFFISVLPAIIFFVALVQLLYYYHILHWFVQKFATFFFWSMRVSGAEAVVAAASPFIGQGESAMLIKPFIPYLTQAEIHQVMCSGFATIAGSVLVAYLGMGINPQALISSCVMSIPASLAVSKLRYPETEESLTAGKVTVPKDEDEEAAANGLHAFANGTWLGLKIAGMIMATQMCIIAFIALIDALLTWWGHYLNTGDDLTLSFMLGYLLYPVAFLLGVSREGGDLRKVAQLIGIKLIANEFVAYDMLAKDKQYADLSQRSHLIATYALCGFANIGSLGTQIGVLSQIAPERGGDVSRLAISALISGAISTLTSASVAGMVVTDQISKLH</sequence>
<dbReference type="Pfam" id="PF01773">
    <property type="entry name" value="Nucleos_tra2_N"/>
    <property type="match status" value="1"/>
</dbReference>
<comment type="subcellular location">
    <subcellularLocation>
        <location evidence="1">Cell membrane</location>
        <topology evidence="1">Multi-pass membrane protein</topology>
    </subcellularLocation>
</comment>
<evidence type="ECO:0000259" key="9">
    <source>
        <dbReference type="Pfam" id="PF01773"/>
    </source>
</evidence>
<feature type="domain" description="Nucleoside transporter/FeoB GTPase Gate" evidence="11">
    <location>
        <begin position="268"/>
        <end position="366"/>
    </location>
</feature>
<feature type="transmembrane region" description="Helical" evidence="8">
    <location>
        <begin position="211"/>
        <end position="230"/>
    </location>
</feature>
<feature type="transmembrane region" description="Helical" evidence="8">
    <location>
        <begin position="468"/>
        <end position="485"/>
    </location>
</feature>
<name>A0A4S2ML86_9PEZI</name>
<dbReference type="PANTHER" id="PTHR10590">
    <property type="entry name" value="SODIUM/NUCLEOSIDE COTRANSPORTER"/>
    <property type="match status" value="1"/>
</dbReference>
<dbReference type="Proteomes" id="UP000298138">
    <property type="component" value="Unassembled WGS sequence"/>
</dbReference>
<feature type="transmembrane region" description="Helical" evidence="8">
    <location>
        <begin position="151"/>
        <end position="170"/>
    </location>
</feature>
<reference evidence="12 13" key="1">
    <citation type="submission" date="2019-04" db="EMBL/GenBank/DDBJ databases">
        <title>Comparative genomics and transcriptomics to analyze fruiting body development in filamentous ascomycetes.</title>
        <authorList>
            <consortium name="DOE Joint Genome Institute"/>
            <person name="Lutkenhaus R."/>
            <person name="Traeger S."/>
            <person name="Breuer J."/>
            <person name="Kuo A."/>
            <person name="Lipzen A."/>
            <person name="Pangilinan J."/>
            <person name="Dilworth D."/>
            <person name="Sandor L."/>
            <person name="Poggeler S."/>
            <person name="Barry K."/>
            <person name="Grigoriev I.V."/>
            <person name="Nowrousian M."/>
        </authorList>
    </citation>
    <scope>NUCLEOTIDE SEQUENCE [LARGE SCALE GENOMIC DNA]</scope>
    <source>
        <strain evidence="12 13">CBS 389.68</strain>
    </source>
</reference>
<gene>
    <name evidence="12" type="ORF">EX30DRAFT_179022</name>
</gene>
<dbReference type="InterPro" id="IPR011657">
    <property type="entry name" value="CNT_C_dom"/>
</dbReference>
<dbReference type="GO" id="GO:0005886">
    <property type="term" value="C:plasma membrane"/>
    <property type="evidence" value="ECO:0007669"/>
    <property type="project" value="UniProtKB-SubCell"/>
</dbReference>
<dbReference type="GO" id="GO:0005337">
    <property type="term" value="F:nucleoside transmembrane transporter activity"/>
    <property type="evidence" value="ECO:0007669"/>
    <property type="project" value="InterPro"/>
</dbReference>
<dbReference type="GO" id="GO:0015293">
    <property type="term" value="F:symporter activity"/>
    <property type="evidence" value="ECO:0007669"/>
    <property type="project" value="TreeGrafter"/>
</dbReference>
<feature type="transmembrane region" description="Helical" evidence="8">
    <location>
        <begin position="431"/>
        <end position="456"/>
    </location>
</feature>
<keyword evidence="3" id="KW-1003">Cell membrane</keyword>